<dbReference type="FunFam" id="2.60.40.60:FF:000129">
    <property type="entry name" value="protocadherin alpha-C2 isoform X1"/>
    <property type="match status" value="1"/>
</dbReference>
<dbReference type="GO" id="GO:0005886">
    <property type="term" value="C:plasma membrane"/>
    <property type="evidence" value="ECO:0007669"/>
    <property type="project" value="UniProtKB-SubCell"/>
</dbReference>
<feature type="domain" description="Cadherin" evidence="14">
    <location>
        <begin position="34"/>
        <end position="133"/>
    </location>
</feature>
<reference evidence="15" key="3">
    <citation type="submission" date="2025-09" db="UniProtKB">
        <authorList>
            <consortium name="Ensembl"/>
        </authorList>
    </citation>
    <scope>IDENTIFICATION</scope>
</reference>
<dbReference type="PROSITE" id="PS50268">
    <property type="entry name" value="CADHERIN_2"/>
    <property type="match status" value="7"/>
</dbReference>
<dbReference type="Gene3D" id="2.60.40.60">
    <property type="entry name" value="Cadherins"/>
    <property type="match status" value="7"/>
</dbReference>
<feature type="domain" description="Cadherin" evidence="14">
    <location>
        <begin position="718"/>
        <end position="821"/>
    </location>
</feature>
<dbReference type="FunFam" id="2.60.40.60:FF:000001">
    <property type="entry name" value="Protocadherin alpha 2"/>
    <property type="match status" value="2"/>
</dbReference>
<dbReference type="AlphaFoldDB" id="A0A8C4SHC3"/>
<dbReference type="InterPro" id="IPR015919">
    <property type="entry name" value="Cadherin-like_sf"/>
</dbReference>
<keyword evidence="5" id="KW-0732">Signal</keyword>
<reference evidence="15" key="1">
    <citation type="submission" date="2021-06" db="EMBL/GenBank/DDBJ databases">
        <authorList>
            <consortium name="Wellcome Sanger Institute Data Sharing"/>
        </authorList>
    </citation>
    <scope>NUCLEOTIDE SEQUENCE [LARGE SCALE GENOMIC DNA]</scope>
</reference>
<dbReference type="InterPro" id="IPR002126">
    <property type="entry name" value="Cadherin-like_dom"/>
</dbReference>
<dbReference type="CDD" id="cd11304">
    <property type="entry name" value="Cadherin_repeat"/>
    <property type="match status" value="7"/>
</dbReference>
<evidence type="ECO:0000256" key="1">
    <source>
        <dbReference type="ARBA" id="ARBA00003436"/>
    </source>
</evidence>
<evidence type="ECO:0000256" key="8">
    <source>
        <dbReference type="ARBA" id="ARBA00022889"/>
    </source>
</evidence>
<protein>
    <recommendedName>
        <fullName evidence="14">Cadherin domain-containing protein</fullName>
    </recommendedName>
</protein>
<dbReference type="InterPro" id="IPR050174">
    <property type="entry name" value="Protocadherin/Cadherin-CA"/>
</dbReference>
<keyword evidence="10 13" id="KW-0472">Membrane</keyword>
<feature type="domain" description="Cadherin" evidence="14">
    <location>
        <begin position="457"/>
        <end position="566"/>
    </location>
</feature>
<evidence type="ECO:0000256" key="12">
    <source>
        <dbReference type="PROSITE-ProRule" id="PRU00043"/>
    </source>
</evidence>
<dbReference type="FunFam" id="2.60.40.60:FF:000006">
    <property type="entry name" value="Protocadherin alpha 2"/>
    <property type="match status" value="1"/>
</dbReference>
<name>A0A8C4SHC3_ERPCA</name>
<dbReference type="Pfam" id="PF00028">
    <property type="entry name" value="Cadherin"/>
    <property type="match status" value="6"/>
</dbReference>
<dbReference type="InterPro" id="IPR013164">
    <property type="entry name" value="Cadherin_N"/>
</dbReference>
<evidence type="ECO:0000313" key="16">
    <source>
        <dbReference type="Proteomes" id="UP000694620"/>
    </source>
</evidence>
<keyword evidence="6" id="KW-0677">Repeat</keyword>
<dbReference type="PANTHER" id="PTHR24028:SF241">
    <property type="entry name" value="PROTOCADHERIN 2 ALPHA A 1 PRECURSOR"/>
    <property type="match status" value="1"/>
</dbReference>
<feature type="domain" description="Cadherin" evidence="14">
    <location>
        <begin position="134"/>
        <end position="242"/>
    </location>
</feature>
<dbReference type="GO" id="GO:0005509">
    <property type="term" value="F:calcium ion binding"/>
    <property type="evidence" value="ECO:0007669"/>
    <property type="project" value="UniProtKB-UniRule"/>
</dbReference>
<evidence type="ECO:0000256" key="5">
    <source>
        <dbReference type="ARBA" id="ARBA00022729"/>
    </source>
</evidence>
<keyword evidence="11" id="KW-0325">Glycoprotein</keyword>
<sequence>SATSGLIYCHIRIVLFSTFHLYFWKFAFAHLRYSVLEESIPGTIIGNVIKDLGLDIKNLHGRGLRVISGSKQQLLQVNHKTGALFVNEIIDREALCDKDKACLISIKIAIENPLEMHQVEIEIIDINDNSPAFQEKKKTLDISELTPAGSRFTLQGAYDPDSGVNSLKLYRLNQNDYFNLDVEERSKKNKIPVLVLQKPFDREEKERHDFLLTAYDGGDPPRSGDLNITVIVGDVNDNVPVFDKQVYSVTLEENVAVGTLVLKVDASDLDEGSNGDIIYSFENSIPDEVSEIFQLDMHTGQITVNGAIDFEEKELYELDVKATDRGQVPMSSICTVLIKIIDKNDNAPLIEVTSFSSSVFEDAKPGTVVGLISITDLDSGANSKLTCQSSDHMPFELKPSHQQNLYSLITNSRLDRESESQYNITITAKDFGQPSLTSYKTVLVNVLDVNDNSPKFLQDPYVFYIEENNTPGTSILAVSAVDADTNENALITYALDKNEAVEKPVVPFLSINSDNGQVICFTSFDFEELKSFTFSVVAKDSGVPPLSTTITVTVFILDQNDNPPVIVFPFTTNGTAVVEETVPRNVKAGYLVTRIRAYDADVGYNACPPGSTIITVSSTDPDLGENGQVTYALMEETSQGVPVSTLVSVNSATGDIRSVQSFDYEQVKTFHFNVIAKDGGSPSLNGNVTVHVYILDVNDNAPVMLPSFANGGEHRSESIPYSAEAGYLVNRIRAYDADAGYNALLSHYIIEDSVTGLFGINRNTGEIRTKRLLREEDSKQQELVIEVKDNGEPALSTTTTLTVLVVDTASEPLSDFRQPSRKEDNFSSFNLYLLISIVVVSVIFLTTLFAFILIKCHKRDDSYHSYGTHIVSSYPDGTLVNLQKQRYDTCLTADRGSDILLFNTVPNGELVINGTGSF</sequence>
<evidence type="ECO:0000313" key="15">
    <source>
        <dbReference type="Ensembl" id="ENSECRP00000016784.1"/>
    </source>
</evidence>
<feature type="domain" description="Cadherin" evidence="14">
    <location>
        <begin position="351"/>
        <end position="456"/>
    </location>
</feature>
<evidence type="ECO:0000256" key="6">
    <source>
        <dbReference type="ARBA" id="ARBA00022737"/>
    </source>
</evidence>
<evidence type="ECO:0000256" key="9">
    <source>
        <dbReference type="ARBA" id="ARBA00022989"/>
    </source>
</evidence>
<dbReference type="GeneTree" id="ENSGT00940000163777"/>
<dbReference type="Pfam" id="PF16492">
    <property type="entry name" value="Cadherin_C_2"/>
    <property type="match status" value="1"/>
</dbReference>
<evidence type="ECO:0000256" key="11">
    <source>
        <dbReference type="ARBA" id="ARBA00023180"/>
    </source>
</evidence>
<proteinExistence type="predicted"/>
<dbReference type="SUPFAM" id="SSF49313">
    <property type="entry name" value="Cadherin-like"/>
    <property type="match status" value="7"/>
</dbReference>
<feature type="domain" description="Cadherin" evidence="14">
    <location>
        <begin position="608"/>
        <end position="708"/>
    </location>
</feature>
<comment type="function">
    <text evidence="1">Potential calcium-dependent cell-adhesion protein. May be involved in the establishment and maintenance of specific neuronal connections in the brain.</text>
</comment>
<keyword evidence="9 13" id="KW-1133">Transmembrane helix</keyword>
<evidence type="ECO:0000256" key="10">
    <source>
        <dbReference type="ARBA" id="ARBA00023136"/>
    </source>
</evidence>
<dbReference type="FunFam" id="2.60.40.60:FF:000007">
    <property type="entry name" value="Protocadherin alpha 2"/>
    <property type="match status" value="1"/>
</dbReference>
<comment type="subcellular location">
    <subcellularLocation>
        <location evidence="2">Cell membrane</location>
        <topology evidence="2">Single-pass type I membrane protein</topology>
    </subcellularLocation>
</comment>
<dbReference type="Pfam" id="PF08266">
    <property type="entry name" value="Cadherin_2"/>
    <property type="match status" value="1"/>
</dbReference>
<evidence type="ECO:0000259" key="14">
    <source>
        <dbReference type="PROSITE" id="PS50268"/>
    </source>
</evidence>
<dbReference type="GO" id="GO:0007156">
    <property type="term" value="P:homophilic cell adhesion via plasma membrane adhesion molecules"/>
    <property type="evidence" value="ECO:0007669"/>
    <property type="project" value="InterPro"/>
</dbReference>
<dbReference type="PRINTS" id="PR00205">
    <property type="entry name" value="CADHERIN"/>
</dbReference>
<dbReference type="SMART" id="SM00112">
    <property type="entry name" value="CA"/>
    <property type="match status" value="7"/>
</dbReference>
<dbReference type="PANTHER" id="PTHR24028">
    <property type="entry name" value="CADHERIN-87A"/>
    <property type="match status" value="1"/>
</dbReference>
<keyword evidence="16" id="KW-1185">Reference proteome</keyword>
<feature type="transmembrane region" description="Helical" evidence="13">
    <location>
        <begin position="831"/>
        <end position="854"/>
    </location>
</feature>
<dbReference type="InterPro" id="IPR032455">
    <property type="entry name" value="Cadherin_C"/>
</dbReference>
<evidence type="ECO:0000256" key="7">
    <source>
        <dbReference type="ARBA" id="ARBA00022837"/>
    </source>
</evidence>
<dbReference type="InterPro" id="IPR020894">
    <property type="entry name" value="Cadherin_CS"/>
</dbReference>
<dbReference type="Proteomes" id="UP000694620">
    <property type="component" value="Chromosome 11"/>
</dbReference>
<dbReference type="PROSITE" id="PS00232">
    <property type="entry name" value="CADHERIN_1"/>
    <property type="match status" value="3"/>
</dbReference>
<dbReference type="FunFam" id="2.60.40.60:FF:000002">
    <property type="entry name" value="Protocadherin alpha 2"/>
    <property type="match status" value="1"/>
</dbReference>
<evidence type="ECO:0000256" key="2">
    <source>
        <dbReference type="ARBA" id="ARBA00004251"/>
    </source>
</evidence>
<keyword evidence="8" id="KW-0130">Cell adhesion</keyword>
<organism evidence="15 16">
    <name type="scientific">Erpetoichthys calabaricus</name>
    <name type="common">Rope fish</name>
    <name type="synonym">Calamoichthys calabaricus</name>
    <dbReference type="NCBI Taxonomy" id="27687"/>
    <lineage>
        <taxon>Eukaryota</taxon>
        <taxon>Metazoa</taxon>
        <taxon>Chordata</taxon>
        <taxon>Craniata</taxon>
        <taxon>Vertebrata</taxon>
        <taxon>Euteleostomi</taxon>
        <taxon>Actinopterygii</taxon>
        <taxon>Polypteriformes</taxon>
        <taxon>Polypteridae</taxon>
        <taxon>Erpetoichthys</taxon>
    </lineage>
</organism>
<evidence type="ECO:0000256" key="3">
    <source>
        <dbReference type="ARBA" id="ARBA00022475"/>
    </source>
</evidence>
<feature type="domain" description="Cadherin" evidence="14">
    <location>
        <begin position="243"/>
        <end position="350"/>
    </location>
</feature>
<dbReference type="FunFam" id="2.60.40.60:FF:000004">
    <property type="entry name" value="Protocadherin 1 gamma 2"/>
    <property type="match status" value="1"/>
</dbReference>
<keyword evidence="7 12" id="KW-0106">Calcium</keyword>
<dbReference type="Ensembl" id="ENSECRT00000017083.1">
    <property type="protein sequence ID" value="ENSECRP00000016784.1"/>
    <property type="gene ID" value="ENSECRG00000011142.1"/>
</dbReference>
<accession>A0A8C4SHC3</accession>
<evidence type="ECO:0000256" key="13">
    <source>
        <dbReference type="SAM" id="Phobius"/>
    </source>
</evidence>
<keyword evidence="4 13" id="KW-0812">Transmembrane</keyword>
<evidence type="ECO:0000256" key="4">
    <source>
        <dbReference type="ARBA" id="ARBA00022692"/>
    </source>
</evidence>
<reference evidence="15" key="2">
    <citation type="submission" date="2025-08" db="UniProtKB">
        <authorList>
            <consortium name="Ensembl"/>
        </authorList>
    </citation>
    <scope>IDENTIFICATION</scope>
</reference>
<keyword evidence="3" id="KW-1003">Cell membrane</keyword>